<dbReference type="Proteomes" id="UP000324632">
    <property type="component" value="Chromosome 6"/>
</dbReference>
<feature type="compositionally biased region" description="Basic and acidic residues" evidence="2">
    <location>
        <begin position="864"/>
        <end position="874"/>
    </location>
</feature>
<sequence>MERNRGGTTAGVLVWTPAPAYSPPSSPEGPDLRWEEEVDEDFQRQMDENGIIGLADSQGQLEVDHGEEELGEDMLWDVKTPEPEDGPPPYALEEISFRLSELLDSGPLSQPTENDCHTSYMQEEQVADDDQSILLEDWTDDEHYARSPMIHRQELHSFPERDRTLYMTDEDTVETDMCEDSQRHADHSFPVTEKMAHHIEQIKGLDFCQNGNEDHNPHVEITEYSEQSDSEELRKCFPSTSHLSSQKTLHAYPHLSFEEQMDNCGNEAETFSQGALSNITVESSHSTSIHQGFEPKAYQTIQFREPEIKHKNTPQTSVRNRLMKIRLGKTNHAGMSEDNGERRLHSPYHNNQLPTPSPSKINPDFQDLQVSSSAQRIAKARKCSSPPAPHRSSDKNNQRTSKTSYTDPDDVRKGQLSHPLPDFSKVGPKVHFPKGGYKPPKSRTFAHGKTSQAILPVVFKSPAEIVREVLLSSTDECPGSPSSGGTQQRLNCTVPEEFRCPQQASTLVQQLQEDYNRLLTKYAEAENTIDRLRLKAKVSLYSDPPKLSTAILSGVIQEGSKVMTLTFPQAQRAEFGAGSANPTGQRDNLENSSKAQTRPSSANSISSRGSVSITADHLTETLTNQTYRFQLQVDSFEELLKNGKLKPYEQLKGVSTLAEGQESLERAYLDTRAQFLMLQQRQGRPLTFDPDRELEGQIFTSGMRLEELKERVKQNQITLEPPKSPPPHWDMLSLSMLETEPLPESPLSAAHPEACVGAEVSSVSEESDEEEMLPSHLYPLNDKHQYVEKDFGKLMDRYQSFKELPGLLDRSVTLMGFDSLDFKHSSRPRNESSTNRQQRWSSTDRAKRQPVADCGPPSGPSERSQVRDAMETHPKAPRHSSLLPGQPGRETKTAGNRKVLSSSMTSLAETIETGNLILKTKSKIVVAPPLDGVVSPETDSGFMGSESSQLTPAVHSPLHQRAVVRSSGPHVKNPRKANSACRTRQPLAVSSSPSLLSLDPPADHLSTGRCTSSVGRRAREERCSASSLATSTSPLHCPETTLQPGLSNLTSQSEHGSDQEEKAQDNPYPQPANLQSGFHRSPSLRVPYHRGDLKAQSSVQLTNHKEALQSLQEEVNKLKERLEGKSELSKPSSPVIAPPYISEDTRDNTAPQAATPPWLDLRSSERMGGQRERRSREMEEKPIRLAHQRLNLSIVMMTQNQAKSDNLPVHAAHQSASVPPVQRGAQVFHVPPSPSVVTVHYVVHYNPVNQESRNQKIRAQSEDGVNQ</sequence>
<feature type="region of interest" description="Disordered" evidence="2">
    <location>
        <begin position="967"/>
        <end position="1086"/>
    </location>
</feature>
<organism evidence="4 5">
    <name type="scientific">Triplophysa tibetana</name>
    <dbReference type="NCBI Taxonomy" id="1572043"/>
    <lineage>
        <taxon>Eukaryota</taxon>
        <taxon>Metazoa</taxon>
        <taxon>Chordata</taxon>
        <taxon>Craniata</taxon>
        <taxon>Vertebrata</taxon>
        <taxon>Euteleostomi</taxon>
        <taxon>Actinopterygii</taxon>
        <taxon>Neopterygii</taxon>
        <taxon>Teleostei</taxon>
        <taxon>Ostariophysi</taxon>
        <taxon>Cypriniformes</taxon>
        <taxon>Nemacheilidae</taxon>
        <taxon>Triplophysa</taxon>
    </lineage>
</organism>
<evidence type="ECO:0000256" key="1">
    <source>
        <dbReference type="SAM" id="Coils"/>
    </source>
</evidence>
<dbReference type="PANTHER" id="PTHR21510:SF15">
    <property type="entry name" value="MICROTUBULE ORGANIZATION PROTEIN AKNA"/>
    <property type="match status" value="1"/>
</dbReference>
<reference evidence="4 5" key="1">
    <citation type="journal article" date="2019" name="Mol. Ecol. Resour.">
        <title>Chromosome-level genome assembly of Triplophysa tibetana, a fish adapted to the harsh high-altitude environment of the Tibetan Plateau.</title>
        <authorList>
            <person name="Yang X."/>
            <person name="Liu H."/>
            <person name="Ma Z."/>
            <person name="Zou Y."/>
            <person name="Zou M."/>
            <person name="Mao Y."/>
            <person name="Li X."/>
            <person name="Wang H."/>
            <person name="Chen T."/>
            <person name="Wang W."/>
            <person name="Yang R."/>
        </authorList>
    </citation>
    <scope>NUCLEOTIDE SEQUENCE [LARGE SCALE GENOMIC DNA]</scope>
    <source>
        <strain evidence="4">TTIB1903HZAU</strain>
        <tissue evidence="4">Muscle</tissue>
    </source>
</reference>
<feature type="compositionally biased region" description="Low complexity" evidence="2">
    <location>
        <begin position="1024"/>
        <end position="1035"/>
    </location>
</feature>
<dbReference type="Pfam" id="PF12443">
    <property type="entry name" value="AKNA"/>
    <property type="match status" value="1"/>
</dbReference>
<evidence type="ECO:0000313" key="4">
    <source>
        <dbReference type="EMBL" id="KAA0719888.1"/>
    </source>
</evidence>
<feature type="region of interest" description="Disordered" evidence="2">
    <location>
        <begin position="575"/>
        <end position="610"/>
    </location>
</feature>
<accession>A0A5A9PDC4</accession>
<feature type="compositionally biased region" description="Low complexity" evidence="2">
    <location>
        <begin position="986"/>
        <end position="1005"/>
    </location>
</feature>
<keyword evidence="1" id="KW-0175">Coiled coil</keyword>
<feature type="region of interest" description="Disordered" evidence="2">
    <location>
        <begin position="821"/>
        <end position="899"/>
    </location>
</feature>
<feature type="compositionally biased region" description="Polar residues" evidence="2">
    <location>
        <begin position="831"/>
        <end position="841"/>
    </location>
</feature>
<feature type="compositionally biased region" description="Basic and acidic residues" evidence="2">
    <location>
        <begin position="821"/>
        <end position="830"/>
    </location>
</feature>
<feature type="coiled-coil region" evidence="1">
    <location>
        <begin position="508"/>
        <end position="535"/>
    </location>
</feature>
<evidence type="ECO:0000259" key="3">
    <source>
        <dbReference type="Pfam" id="PF12443"/>
    </source>
</evidence>
<keyword evidence="5" id="KW-1185">Reference proteome</keyword>
<dbReference type="InterPro" id="IPR052655">
    <property type="entry name" value="AKNA_Centrosome-Trans_reg"/>
</dbReference>
<proteinExistence type="predicted"/>
<feature type="compositionally biased region" description="Basic and acidic residues" evidence="2">
    <location>
        <begin position="1055"/>
        <end position="1064"/>
    </location>
</feature>
<evidence type="ECO:0000313" key="5">
    <source>
        <dbReference type="Proteomes" id="UP000324632"/>
    </source>
</evidence>
<protein>
    <submittedName>
        <fullName evidence="4">AT-hook-containing transcription factor</fullName>
    </submittedName>
</protein>
<dbReference type="GO" id="GO:0021849">
    <property type="term" value="P:neuroblast division in subventricular zone"/>
    <property type="evidence" value="ECO:0007669"/>
    <property type="project" value="TreeGrafter"/>
</dbReference>
<feature type="domain" description="AKNA" evidence="3">
    <location>
        <begin position="673"/>
        <end position="721"/>
    </location>
</feature>
<dbReference type="InterPro" id="IPR022150">
    <property type="entry name" value="AKNA_dom"/>
</dbReference>
<feature type="compositionally biased region" description="Polar residues" evidence="2">
    <location>
        <begin position="348"/>
        <end position="360"/>
    </location>
</feature>
<feature type="compositionally biased region" description="Polar residues" evidence="2">
    <location>
        <begin position="1040"/>
        <end position="1054"/>
    </location>
</feature>
<dbReference type="EMBL" id="SOYY01000006">
    <property type="protein sequence ID" value="KAA0719888.1"/>
    <property type="molecule type" value="Genomic_DNA"/>
</dbReference>
<dbReference type="GO" id="GO:0005813">
    <property type="term" value="C:centrosome"/>
    <property type="evidence" value="ECO:0007669"/>
    <property type="project" value="TreeGrafter"/>
</dbReference>
<feature type="region of interest" description="Disordered" evidence="2">
    <location>
        <begin position="1120"/>
        <end position="1156"/>
    </location>
</feature>
<evidence type="ECO:0000256" key="2">
    <source>
        <dbReference type="SAM" id="MobiDB-lite"/>
    </source>
</evidence>
<dbReference type="GO" id="GO:0060234">
    <property type="term" value="P:neuroblast delamination"/>
    <property type="evidence" value="ECO:0007669"/>
    <property type="project" value="TreeGrafter"/>
</dbReference>
<gene>
    <name evidence="4" type="ORF">E1301_Tti011685</name>
</gene>
<dbReference type="GO" id="GO:0001837">
    <property type="term" value="P:epithelial to mesenchymal transition"/>
    <property type="evidence" value="ECO:0007669"/>
    <property type="project" value="TreeGrafter"/>
</dbReference>
<feature type="region of interest" description="Disordered" evidence="2">
    <location>
        <begin position="1"/>
        <end position="32"/>
    </location>
</feature>
<dbReference type="AlphaFoldDB" id="A0A5A9PDC4"/>
<feature type="compositionally biased region" description="Polar residues" evidence="2">
    <location>
        <begin position="580"/>
        <end position="610"/>
    </location>
</feature>
<comment type="caution">
    <text evidence="4">The sequence shown here is derived from an EMBL/GenBank/DDBJ whole genome shotgun (WGS) entry which is preliminary data.</text>
</comment>
<dbReference type="PANTHER" id="PTHR21510">
    <property type="entry name" value="AKNA DOMAIN-CONTAINING PROTEIN"/>
    <property type="match status" value="1"/>
</dbReference>
<name>A0A5A9PDC4_9TELE</name>
<feature type="region of interest" description="Disordered" evidence="2">
    <location>
        <begin position="328"/>
        <end position="445"/>
    </location>
</feature>